<evidence type="ECO:0000313" key="1">
    <source>
        <dbReference type="EMBL" id="ESR47869.1"/>
    </source>
</evidence>
<dbReference type="EMBL" id="KI536799">
    <property type="protein sequence ID" value="ESR47869.1"/>
    <property type="molecule type" value="Genomic_DNA"/>
</dbReference>
<dbReference type="STRING" id="85681.V4V714"/>
<feature type="non-terminal residue" evidence="1">
    <location>
        <position position="141"/>
    </location>
</feature>
<evidence type="ECO:0000313" key="2">
    <source>
        <dbReference type="Proteomes" id="UP000030687"/>
    </source>
</evidence>
<keyword evidence="2" id="KW-1185">Reference proteome</keyword>
<dbReference type="Gramene" id="ESR47869">
    <property type="protein sequence ID" value="ESR47869"/>
    <property type="gene ID" value="CICLE_v10003178mg"/>
</dbReference>
<protein>
    <recommendedName>
        <fullName evidence="3">Ty3 transposon capsid-like protein domain-containing protein</fullName>
    </recommendedName>
</protein>
<dbReference type="eggNOG" id="ENOG502R30B">
    <property type="taxonomic scope" value="Eukaryota"/>
</dbReference>
<accession>V4V714</accession>
<evidence type="ECO:0008006" key="3">
    <source>
        <dbReference type="Google" id="ProtNLM"/>
    </source>
</evidence>
<dbReference type="Proteomes" id="UP000030687">
    <property type="component" value="Unassembled WGS sequence"/>
</dbReference>
<proteinExistence type="predicted"/>
<reference evidence="1 2" key="1">
    <citation type="submission" date="2013-10" db="EMBL/GenBank/DDBJ databases">
        <authorList>
            <consortium name="International Citrus Genome Consortium"/>
            <person name="Jenkins J."/>
            <person name="Schmutz J."/>
            <person name="Prochnik S."/>
            <person name="Rokhsar D."/>
            <person name="Gmitter F."/>
            <person name="Ollitrault P."/>
            <person name="Machado M."/>
            <person name="Talon M."/>
            <person name="Wincker P."/>
            <person name="Jaillon O."/>
            <person name="Morgante M."/>
        </authorList>
    </citation>
    <scope>NUCLEOTIDE SEQUENCE</scope>
    <source>
        <strain evidence="2">cv. Clemenules</strain>
    </source>
</reference>
<sequence>RLYQEQFEALVARTRGLPEDFFVQCFVSRLKDAIKNQVAMFQPKTLIQAVGLALLQESTLEAMIKEAKASTRTMSSHVIPTAESKRNSMGQIPPIKRIFAAEMQERRAKKLCYYCDEKFEPRHKFKQRQIYLLEGEDDEEL</sequence>
<organism evidence="1 2">
    <name type="scientific">Citrus clementina</name>
    <name type="common">Clementine</name>
    <name type="synonym">Citrus deliciosa x Citrus sinensis</name>
    <dbReference type="NCBI Taxonomy" id="85681"/>
    <lineage>
        <taxon>Eukaryota</taxon>
        <taxon>Viridiplantae</taxon>
        <taxon>Streptophyta</taxon>
        <taxon>Embryophyta</taxon>
        <taxon>Tracheophyta</taxon>
        <taxon>Spermatophyta</taxon>
        <taxon>Magnoliopsida</taxon>
        <taxon>eudicotyledons</taxon>
        <taxon>Gunneridae</taxon>
        <taxon>Pentapetalae</taxon>
        <taxon>rosids</taxon>
        <taxon>malvids</taxon>
        <taxon>Sapindales</taxon>
        <taxon>Rutaceae</taxon>
        <taxon>Aurantioideae</taxon>
        <taxon>Citrus</taxon>
    </lineage>
</organism>
<name>V4V714_CITCL</name>
<dbReference type="AlphaFoldDB" id="V4V714"/>
<dbReference type="InParanoid" id="V4V714"/>
<dbReference type="OMA" id="CASPHFL"/>
<gene>
    <name evidence="1" type="ORF">CICLE_v10003178mg</name>
</gene>
<feature type="non-terminal residue" evidence="1">
    <location>
        <position position="1"/>
    </location>
</feature>
<dbReference type="KEGG" id="cic:CICLE_v10003178mg"/>